<protein>
    <submittedName>
        <fullName evidence="2">Uncharacterized protein</fullName>
    </submittedName>
</protein>
<evidence type="ECO:0000256" key="1">
    <source>
        <dbReference type="SAM" id="Phobius"/>
    </source>
</evidence>
<accession>B0T780</accession>
<dbReference type="STRING" id="366602.Caul_3591"/>
<reference evidence="2" key="1">
    <citation type="submission" date="2008-01" db="EMBL/GenBank/DDBJ databases">
        <title>Complete sequence of chromosome of Caulobacter sp. K31.</title>
        <authorList>
            <consortium name="US DOE Joint Genome Institute"/>
            <person name="Copeland A."/>
            <person name="Lucas S."/>
            <person name="Lapidus A."/>
            <person name="Barry K."/>
            <person name="Glavina del Rio T."/>
            <person name="Dalin E."/>
            <person name="Tice H."/>
            <person name="Pitluck S."/>
            <person name="Bruce D."/>
            <person name="Goodwin L."/>
            <person name="Thompson L.S."/>
            <person name="Brettin T."/>
            <person name="Detter J.C."/>
            <person name="Han C."/>
            <person name="Schmutz J."/>
            <person name="Larimer F."/>
            <person name="Land M."/>
            <person name="Hauser L."/>
            <person name="Kyrpides N."/>
            <person name="Kim E."/>
            <person name="Stephens C."/>
            <person name="Richardson P."/>
        </authorList>
    </citation>
    <scope>NUCLEOTIDE SEQUENCE [LARGE SCALE GENOMIC DNA]</scope>
    <source>
        <strain evidence="2">K31</strain>
    </source>
</reference>
<dbReference type="AlphaFoldDB" id="B0T780"/>
<sequence>MADAVFATRVRARPVFFRKCDINKPEAAELRHAGPCIQWGRVGIVAIVLVFGAGLATLAYAGMG</sequence>
<keyword evidence="1" id="KW-0472">Membrane</keyword>
<dbReference type="OrthoDB" id="7192385at2"/>
<dbReference type="KEGG" id="cak:Caul_3591"/>
<keyword evidence="1" id="KW-0812">Transmembrane</keyword>
<keyword evidence="1" id="KW-1133">Transmembrane helix</keyword>
<dbReference type="HOGENOM" id="CLU_2859469_0_0_5"/>
<feature type="transmembrane region" description="Helical" evidence="1">
    <location>
        <begin position="39"/>
        <end position="61"/>
    </location>
</feature>
<evidence type="ECO:0000313" key="2">
    <source>
        <dbReference type="EMBL" id="ABZ72718.1"/>
    </source>
</evidence>
<proteinExistence type="predicted"/>
<dbReference type="EMBL" id="CP000927">
    <property type="protein sequence ID" value="ABZ72718.1"/>
    <property type="molecule type" value="Genomic_DNA"/>
</dbReference>
<organism evidence="2">
    <name type="scientific">Caulobacter sp. (strain K31)</name>
    <dbReference type="NCBI Taxonomy" id="366602"/>
    <lineage>
        <taxon>Bacteria</taxon>
        <taxon>Pseudomonadati</taxon>
        <taxon>Pseudomonadota</taxon>
        <taxon>Alphaproteobacteria</taxon>
        <taxon>Caulobacterales</taxon>
        <taxon>Caulobacteraceae</taxon>
        <taxon>Caulobacter</taxon>
    </lineage>
</organism>
<name>B0T780_CAUSK</name>
<gene>
    <name evidence="2" type="ordered locus">Caul_3591</name>
</gene>